<evidence type="ECO:0000259" key="2">
    <source>
        <dbReference type="Pfam" id="PF22664"/>
    </source>
</evidence>
<feature type="domain" description="Trichothecene 3-O-acetyltransferase-like N-terminal" evidence="2">
    <location>
        <begin position="7"/>
        <end position="49"/>
    </location>
</feature>
<dbReference type="Gene3D" id="3.30.559.10">
    <property type="entry name" value="Chloramphenicol acetyltransferase-like domain"/>
    <property type="match status" value="2"/>
</dbReference>
<name>A0A2B7ZLH3_9EURO</name>
<dbReference type="Pfam" id="PF22664">
    <property type="entry name" value="TRI-like_N"/>
    <property type="match status" value="1"/>
</dbReference>
<dbReference type="EMBL" id="PDND01000049">
    <property type="protein sequence ID" value="PGH34029.1"/>
    <property type="molecule type" value="Genomic_DNA"/>
</dbReference>
<dbReference type="InterPro" id="IPR054710">
    <property type="entry name" value="Tri101-like_N"/>
</dbReference>
<organism evidence="3 4">
    <name type="scientific">[Emmonsia] crescens</name>
    <dbReference type="NCBI Taxonomy" id="73230"/>
    <lineage>
        <taxon>Eukaryota</taxon>
        <taxon>Fungi</taxon>
        <taxon>Dikarya</taxon>
        <taxon>Ascomycota</taxon>
        <taxon>Pezizomycotina</taxon>
        <taxon>Eurotiomycetes</taxon>
        <taxon>Eurotiomycetidae</taxon>
        <taxon>Onygenales</taxon>
        <taxon>Ajellomycetaceae</taxon>
        <taxon>Emergomyces</taxon>
    </lineage>
</organism>
<dbReference type="VEuPathDB" id="FungiDB:EMCG_06616"/>
<dbReference type="InterPro" id="IPR023213">
    <property type="entry name" value="CAT-like_dom_sf"/>
</dbReference>
<proteinExistence type="predicted"/>
<reference evidence="3 4" key="1">
    <citation type="submission" date="2017-10" db="EMBL/GenBank/DDBJ databases">
        <title>Comparative genomics in systemic dimorphic fungi from Ajellomycetaceae.</title>
        <authorList>
            <person name="Munoz J.F."/>
            <person name="Mcewen J.G."/>
            <person name="Clay O.K."/>
            <person name="Cuomo C.A."/>
        </authorList>
    </citation>
    <scope>NUCLEOTIDE SEQUENCE [LARGE SCALE GENOMIC DNA]</scope>
    <source>
        <strain evidence="3 4">UAMH4076</strain>
    </source>
</reference>
<evidence type="ECO:0000313" key="4">
    <source>
        <dbReference type="Proteomes" id="UP000226031"/>
    </source>
</evidence>
<sequence>MPQPSGGKDIFPVEADFISSGLLPTFVAGYNAMDMVGQGHIFNLFAKACRTLDHLAYKTFMRAAPISTSKCTWAYFITLYPGYISTDDALGAFIRQSFTRARMPRLSPTYHRQNICQRSLHSETSNLEYNTRTLATTLNQTADRSTIPPMAAIDPSMNIILSSWAQMDFFELDLNLGLGKLERVRLQLIVIESLLYLMPRTSNSEIAPMLCLGCEDLEGLRTAGEFTKYVSYIE</sequence>
<evidence type="ECO:0000256" key="1">
    <source>
        <dbReference type="ARBA" id="ARBA00022679"/>
    </source>
</evidence>
<dbReference type="STRING" id="73230.A0A2B7ZLH3"/>
<accession>A0A2B7ZLH3</accession>
<dbReference type="GO" id="GO:0016740">
    <property type="term" value="F:transferase activity"/>
    <property type="evidence" value="ECO:0007669"/>
    <property type="project" value="UniProtKB-KW"/>
</dbReference>
<keyword evidence="4" id="KW-1185">Reference proteome</keyword>
<comment type="caution">
    <text evidence="3">The sequence shown here is derived from an EMBL/GenBank/DDBJ whole genome shotgun (WGS) entry which is preliminary data.</text>
</comment>
<dbReference type="AlphaFoldDB" id="A0A2B7ZLH3"/>
<dbReference type="Proteomes" id="UP000226031">
    <property type="component" value="Unassembled WGS sequence"/>
</dbReference>
<gene>
    <name evidence="3" type="ORF">GX50_03176</name>
</gene>
<evidence type="ECO:0000313" key="3">
    <source>
        <dbReference type="EMBL" id="PGH34029.1"/>
    </source>
</evidence>
<protein>
    <recommendedName>
        <fullName evidence="2">Trichothecene 3-O-acetyltransferase-like N-terminal domain-containing protein</fullName>
    </recommendedName>
</protein>
<keyword evidence="1" id="KW-0808">Transferase</keyword>